<dbReference type="SUPFAM" id="SSF53335">
    <property type="entry name" value="S-adenosyl-L-methionine-dependent methyltransferases"/>
    <property type="match status" value="1"/>
</dbReference>
<dbReference type="OrthoDB" id="9814572at2"/>
<evidence type="ECO:0000256" key="5">
    <source>
        <dbReference type="ARBA" id="ARBA00022747"/>
    </source>
</evidence>
<dbReference type="AlphaFoldDB" id="A0A348AME4"/>
<keyword evidence="4" id="KW-0949">S-adenosyl-L-methionine</keyword>
<name>A0A348AME4_9FIRM</name>
<evidence type="ECO:0000256" key="1">
    <source>
        <dbReference type="ARBA" id="ARBA00011900"/>
    </source>
</evidence>
<keyword evidence="9" id="KW-1185">Reference proteome</keyword>
<dbReference type="RefSeq" id="WP_126309163.1">
    <property type="nucleotide sequence ID" value="NZ_AP018449.1"/>
</dbReference>
<dbReference type="Gene3D" id="3.40.50.150">
    <property type="entry name" value="Vaccinia Virus protein VP39"/>
    <property type="match status" value="1"/>
</dbReference>
<dbReference type="InterPro" id="IPR051537">
    <property type="entry name" value="DNA_Adenine_Mtase"/>
</dbReference>
<sequence>MVDYSKFYTPPEVADLLVKQLNISAPSKIVDICCGSCNLLHAAGKRWGKASLFGIDVIKHTSTDVICVQSDGRKFALEHTSQYPLVLANPPFDFGASKKEYLELYSSIPIGYNTSRLEIEMLLANLRLLAEQGILMIIMPSTFVTAESHYRIRAYLGQEFYIQKIIHMPDEIFGSAKISSCALVIKRDKSQRRYTKRFYVAIENNKYSILKPTNIPQSLIRDGKWDGTLLPDSKTIKLTFRRGNISSQFFQDKGVPILHTAKIQYPWEPSIRYVATSNEMMVCAESGDIIVSRIGKSAGQWYKYNGPKVLISDCLYVIKDPAGDVARKLNGQQYSYPLKGVATRYITMADFSAWLEAL</sequence>
<keyword evidence="5" id="KW-0680">Restriction system</keyword>
<evidence type="ECO:0000256" key="3">
    <source>
        <dbReference type="ARBA" id="ARBA00022679"/>
    </source>
</evidence>
<feature type="domain" description="DNA methylase adenine-specific" evidence="7">
    <location>
        <begin position="6"/>
        <end position="45"/>
    </location>
</feature>
<accession>A0A348AME4</accession>
<evidence type="ECO:0000256" key="4">
    <source>
        <dbReference type="ARBA" id="ARBA00022691"/>
    </source>
</evidence>
<comment type="catalytic activity">
    <reaction evidence="6">
        <text>a 2'-deoxyadenosine in DNA + S-adenosyl-L-methionine = an N(6)-methyl-2'-deoxyadenosine in DNA + S-adenosyl-L-homocysteine + H(+)</text>
        <dbReference type="Rhea" id="RHEA:15197"/>
        <dbReference type="Rhea" id="RHEA-COMP:12418"/>
        <dbReference type="Rhea" id="RHEA-COMP:12419"/>
        <dbReference type="ChEBI" id="CHEBI:15378"/>
        <dbReference type="ChEBI" id="CHEBI:57856"/>
        <dbReference type="ChEBI" id="CHEBI:59789"/>
        <dbReference type="ChEBI" id="CHEBI:90615"/>
        <dbReference type="ChEBI" id="CHEBI:90616"/>
        <dbReference type="EC" id="2.1.1.72"/>
    </reaction>
</comment>
<dbReference type="GO" id="GO:0032259">
    <property type="term" value="P:methylation"/>
    <property type="evidence" value="ECO:0007669"/>
    <property type="project" value="UniProtKB-KW"/>
</dbReference>
<reference evidence="8 9" key="1">
    <citation type="journal article" date="2018" name="Int. J. Syst. Evol. Microbiol.">
        <title>Methylomusa anaerophila gen. nov., sp. nov., an anaerobic methanol-utilizing bacterium isolated from a microbial fuel cell.</title>
        <authorList>
            <person name="Amano N."/>
            <person name="Yamamuro A."/>
            <person name="Miyahara M."/>
            <person name="Kouzuma A."/>
            <person name="Abe T."/>
            <person name="Watanabe K."/>
        </authorList>
    </citation>
    <scope>NUCLEOTIDE SEQUENCE [LARGE SCALE GENOMIC DNA]</scope>
    <source>
        <strain evidence="8 9">MMFC1</strain>
    </source>
</reference>
<dbReference type="KEGG" id="mana:MAMMFC1_02927"/>
<evidence type="ECO:0000313" key="8">
    <source>
        <dbReference type="EMBL" id="BBB92242.1"/>
    </source>
</evidence>
<dbReference type="PRINTS" id="PR00507">
    <property type="entry name" value="N12N6MTFRASE"/>
</dbReference>
<proteinExistence type="predicted"/>
<evidence type="ECO:0000313" key="9">
    <source>
        <dbReference type="Proteomes" id="UP000276437"/>
    </source>
</evidence>
<feature type="domain" description="DNA methylase adenine-specific" evidence="7">
    <location>
        <begin position="79"/>
        <end position="200"/>
    </location>
</feature>
<dbReference type="PANTHER" id="PTHR42933:SF1">
    <property type="entry name" value="SITE-SPECIFIC DNA-METHYLTRANSFERASE (ADENINE-SPECIFIC)"/>
    <property type="match status" value="1"/>
</dbReference>
<dbReference type="Pfam" id="PF02384">
    <property type="entry name" value="N6_Mtase"/>
    <property type="match status" value="2"/>
</dbReference>
<dbReference type="Proteomes" id="UP000276437">
    <property type="component" value="Chromosome"/>
</dbReference>
<evidence type="ECO:0000256" key="2">
    <source>
        <dbReference type="ARBA" id="ARBA00022603"/>
    </source>
</evidence>
<dbReference type="GO" id="GO:0003677">
    <property type="term" value="F:DNA binding"/>
    <property type="evidence" value="ECO:0007669"/>
    <property type="project" value="InterPro"/>
</dbReference>
<keyword evidence="3" id="KW-0808">Transferase</keyword>
<dbReference type="GO" id="GO:0009307">
    <property type="term" value="P:DNA restriction-modification system"/>
    <property type="evidence" value="ECO:0007669"/>
    <property type="project" value="UniProtKB-KW"/>
</dbReference>
<dbReference type="PANTHER" id="PTHR42933">
    <property type="entry name" value="SLR6095 PROTEIN"/>
    <property type="match status" value="1"/>
</dbReference>
<keyword evidence="2 8" id="KW-0489">Methyltransferase</keyword>
<organism evidence="8 9">
    <name type="scientific">Methylomusa anaerophila</name>
    <dbReference type="NCBI Taxonomy" id="1930071"/>
    <lineage>
        <taxon>Bacteria</taxon>
        <taxon>Bacillati</taxon>
        <taxon>Bacillota</taxon>
        <taxon>Negativicutes</taxon>
        <taxon>Selenomonadales</taxon>
        <taxon>Sporomusaceae</taxon>
        <taxon>Methylomusa</taxon>
    </lineage>
</organism>
<gene>
    <name evidence="8" type="ORF">MAMMFC1_02927</name>
</gene>
<evidence type="ECO:0000256" key="6">
    <source>
        <dbReference type="ARBA" id="ARBA00047942"/>
    </source>
</evidence>
<protein>
    <recommendedName>
        <fullName evidence="1">site-specific DNA-methyltransferase (adenine-specific)</fullName>
        <ecNumber evidence="1">2.1.1.72</ecNumber>
    </recommendedName>
</protein>
<dbReference type="GO" id="GO:0008170">
    <property type="term" value="F:N-methyltransferase activity"/>
    <property type="evidence" value="ECO:0007669"/>
    <property type="project" value="InterPro"/>
</dbReference>
<dbReference type="GO" id="GO:0009007">
    <property type="term" value="F:site-specific DNA-methyltransferase (adenine-specific) activity"/>
    <property type="evidence" value="ECO:0007669"/>
    <property type="project" value="UniProtKB-EC"/>
</dbReference>
<dbReference type="EC" id="2.1.1.72" evidence="1"/>
<dbReference type="EMBL" id="AP018449">
    <property type="protein sequence ID" value="BBB92242.1"/>
    <property type="molecule type" value="Genomic_DNA"/>
</dbReference>
<evidence type="ECO:0000259" key="7">
    <source>
        <dbReference type="Pfam" id="PF02384"/>
    </source>
</evidence>
<dbReference type="InterPro" id="IPR029063">
    <property type="entry name" value="SAM-dependent_MTases_sf"/>
</dbReference>
<dbReference type="InterPro" id="IPR003356">
    <property type="entry name" value="DNA_methylase_A-5"/>
</dbReference>